<evidence type="ECO:0000256" key="2">
    <source>
        <dbReference type="ARBA" id="ARBA00007362"/>
    </source>
</evidence>
<feature type="transmembrane region" description="Helical" evidence="7">
    <location>
        <begin position="126"/>
        <end position="144"/>
    </location>
</feature>
<comment type="similarity">
    <text evidence="2">Belongs to the EamA transporter family.</text>
</comment>
<evidence type="ECO:0000256" key="4">
    <source>
        <dbReference type="ARBA" id="ARBA00022692"/>
    </source>
</evidence>
<organism evidence="9 10">
    <name type="scientific">Sodalis praecaptivus</name>
    <dbReference type="NCBI Taxonomy" id="1239307"/>
    <lineage>
        <taxon>Bacteria</taxon>
        <taxon>Pseudomonadati</taxon>
        <taxon>Pseudomonadota</taxon>
        <taxon>Gammaproteobacteria</taxon>
        <taxon>Enterobacterales</taxon>
        <taxon>Bruguierivoracaceae</taxon>
        <taxon>Sodalis</taxon>
    </lineage>
</organism>
<dbReference type="KEGG" id="sod:Sant_2165"/>
<feature type="transmembrane region" description="Helical" evidence="7">
    <location>
        <begin position="209"/>
        <end position="227"/>
    </location>
</feature>
<dbReference type="HOGENOM" id="CLU_033863_15_3_6"/>
<reference evidence="9 10" key="1">
    <citation type="journal article" date="2014" name="Genome Biol. Evol.">
        <title>Genome degeneration and adaptation in a nascent stage of symbiosis.</title>
        <authorList>
            <person name="Oakeson K.F."/>
            <person name="Gil R."/>
            <person name="Clayton A.L."/>
            <person name="Dunn D.M."/>
            <person name="von Niederhausern A.C."/>
            <person name="Hamil C."/>
            <person name="Aoyagi A."/>
            <person name="Duval B."/>
            <person name="Baca A."/>
            <person name="Silva F.J."/>
            <person name="Vallier A."/>
            <person name="Jackson D.G."/>
            <person name="Latorre A."/>
            <person name="Weiss R.B."/>
            <person name="Heddi A."/>
            <person name="Moya A."/>
            <person name="Dale C."/>
        </authorList>
    </citation>
    <scope>NUCLEOTIDE SEQUENCE [LARGE SCALE GENOMIC DNA]</scope>
    <source>
        <strain evidence="9 10">HS1</strain>
    </source>
</reference>
<evidence type="ECO:0000256" key="5">
    <source>
        <dbReference type="ARBA" id="ARBA00022989"/>
    </source>
</evidence>
<protein>
    <submittedName>
        <fullName evidence="9">Putative permease</fullName>
    </submittedName>
</protein>
<sequence>MEWTQRTALWALNVAAVFFGMSAILGKLISLAPVTLVFGRGLFALLALGLLMCTVNNARWQPLTWRQLWLLILGGGLLTAHWVTFFMAVKQAGVALATLGFASFPAFTALFESLAFRERIRWPEGALILLICLGLILVCPAFALRQAATVGFVWGIVSGALLALLLLCNRLSVRHVPPLQAALCQNGVIALLTLPAAWRALPAASPTDWGYLLLLGVVCTGVAHGLLVNSLRYVRGRTAAMIFALEPVYAIIFAWLLFNEEPTPRIFAGAALIVCSVAGVARLNDRPTP</sequence>
<accession>W0HXG6</accession>
<evidence type="ECO:0000256" key="6">
    <source>
        <dbReference type="ARBA" id="ARBA00023136"/>
    </source>
</evidence>
<proteinExistence type="inferred from homology"/>
<dbReference type="Proteomes" id="UP000019028">
    <property type="component" value="Chromosome"/>
</dbReference>
<dbReference type="RefSeq" id="WP_025422344.1">
    <property type="nucleotide sequence ID" value="NZ_CP006569.1"/>
</dbReference>
<dbReference type="GO" id="GO:0016020">
    <property type="term" value="C:membrane"/>
    <property type="evidence" value="ECO:0007669"/>
    <property type="project" value="InterPro"/>
</dbReference>
<dbReference type="Gene3D" id="1.10.3730.20">
    <property type="match status" value="1"/>
</dbReference>
<feature type="transmembrane region" description="Helical" evidence="7">
    <location>
        <begin position="264"/>
        <end position="283"/>
    </location>
</feature>
<dbReference type="EMBL" id="CP006569">
    <property type="protein sequence ID" value="AHF77212.1"/>
    <property type="molecule type" value="Genomic_DNA"/>
</dbReference>
<feature type="transmembrane region" description="Helical" evidence="7">
    <location>
        <begin position="239"/>
        <end position="258"/>
    </location>
</feature>
<dbReference type="PANTHER" id="PTHR22911:SF137">
    <property type="entry name" value="SOLUTE CARRIER FAMILY 35 MEMBER G2-RELATED"/>
    <property type="match status" value="1"/>
</dbReference>
<keyword evidence="10" id="KW-1185">Reference proteome</keyword>
<dbReference type="SUPFAM" id="SSF103481">
    <property type="entry name" value="Multidrug resistance efflux transporter EmrE"/>
    <property type="match status" value="2"/>
</dbReference>
<evidence type="ECO:0000313" key="10">
    <source>
        <dbReference type="Proteomes" id="UP000019028"/>
    </source>
</evidence>
<comment type="subcellular location">
    <subcellularLocation>
        <location evidence="1">Cell membrane</location>
        <topology evidence="1">Multi-pass membrane protein</topology>
    </subcellularLocation>
</comment>
<feature type="transmembrane region" description="Helical" evidence="7">
    <location>
        <begin position="150"/>
        <end position="167"/>
    </location>
</feature>
<evidence type="ECO:0000256" key="7">
    <source>
        <dbReference type="SAM" id="Phobius"/>
    </source>
</evidence>
<evidence type="ECO:0000256" key="1">
    <source>
        <dbReference type="ARBA" id="ARBA00004651"/>
    </source>
</evidence>
<feature type="transmembrane region" description="Helical" evidence="7">
    <location>
        <begin position="179"/>
        <end position="197"/>
    </location>
</feature>
<name>W0HXG6_9GAMM</name>
<feature type="transmembrane region" description="Helical" evidence="7">
    <location>
        <begin position="68"/>
        <end position="88"/>
    </location>
</feature>
<dbReference type="PANTHER" id="PTHR22911">
    <property type="entry name" value="ACYL-MALONYL CONDENSING ENZYME-RELATED"/>
    <property type="match status" value="1"/>
</dbReference>
<dbReference type="InterPro" id="IPR037185">
    <property type="entry name" value="EmrE-like"/>
</dbReference>
<feature type="transmembrane region" description="Helical" evidence="7">
    <location>
        <begin position="94"/>
        <end position="114"/>
    </location>
</feature>
<dbReference type="PATRIC" id="fig|1239307.3.peg.2398"/>
<dbReference type="OrthoDB" id="9150437at2"/>
<keyword evidence="5 7" id="KW-1133">Transmembrane helix</keyword>
<feature type="domain" description="EamA" evidence="8">
    <location>
        <begin position="10"/>
        <end position="138"/>
    </location>
</feature>
<evidence type="ECO:0000256" key="3">
    <source>
        <dbReference type="ARBA" id="ARBA00022475"/>
    </source>
</evidence>
<evidence type="ECO:0000259" key="8">
    <source>
        <dbReference type="Pfam" id="PF00892"/>
    </source>
</evidence>
<keyword evidence="6 7" id="KW-0472">Membrane</keyword>
<dbReference type="Pfam" id="PF00892">
    <property type="entry name" value="EamA"/>
    <property type="match status" value="2"/>
</dbReference>
<evidence type="ECO:0000313" key="9">
    <source>
        <dbReference type="EMBL" id="AHF77212.1"/>
    </source>
</evidence>
<dbReference type="AlphaFoldDB" id="W0HXG6"/>
<keyword evidence="4 7" id="KW-0812">Transmembrane</keyword>
<dbReference type="InterPro" id="IPR000620">
    <property type="entry name" value="EamA_dom"/>
</dbReference>
<keyword evidence="3" id="KW-1003">Cell membrane</keyword>
<feature type="transmembrane region" description="Helical" evidence="7">
    <location>
        <begin position="37"/>
        <end position="56"/>
    </location>
</feature>
<gene>
    <name evidence="9" type="ORF">Sant_2165</name>
</gene>
<feature type="domain" description="EamA" evidence="8">
    <location>
        <begin position="151"/>
        <end position="280"/>
    </location>
</feature>
<feature type="transmembrane region" description="Helical" evidence="7">
    <location>
        <begin position="7"/>
        <end position="25"/>
    </location>
</feature>